<dbReference type="Pfam" id="PF00013">
    <property type="entry name" value="KH_1"/>
    <property type="match status" value="2"/>
</dbReference>
<feature type="domain" description="Tudor" evidence="4">
    <location>
        <begin position="344"/>
        <end position="403"/>
    </location>
</feature>
<dbReference type="GO" id="GO:0005739">
    <property type="term" value="C:mitochondrion"/>
    <property type="evidence" value="ECO:0007669"/>
    <property type="project" value="UniProtKB-ARBA"/>
</dbReference>
<dbReference type="Proteomes" id="UP001295444">
    <property type="component" value="Chromosome 13"/>
</dbReference>
<dbReference type="InterPro" id="IPR050621">
    <property type="entry name" value="Tudor_domain_containing"/>
</dbReference>
<dbReference type="CDD" id="cd00105">
    <property type="entry name" value="KH-I"/>
    <property type="match status" value="1"/>
</dbReference>
<dbReference type="SUPFAM" id="SSF54791">
    <property type="entry name" value="Eukaryotic type KH-domain (KH-domain type I)"/>
    <property type="match status" value="2"/>
</dbReference>
<dbReference type="InterPro" id="IPR004087">
    <property type="entry name" value="KH_dom"/>
</dbReference>
<dbReference type="AlphaFoldDB" id="A0AAD1WY56"/>
<dbReference type="Gene3D" id="3.30.1370.10">
    <property type="entry name" value="K Homology domain, type 1"/>
    <property type="match status" value="2"/>
</dbReference>
<keyword evidence="6" id="KW-1185">Reference proteome</keyword>
<gene>
    <name evidence="5" type="ORF">PECUL_23A033739</name>
</gene>
<proteinExistence type="predicted"/>
<name>A0AAD1WY56_PELCU</name>
<dbReference type="PANTHER" id="PTHR22948">
    <property type="entry name" value="TUDOR DOMAIN CONTAINING PROTEIN"/>
    <property type="match status" value="1"/>
</dbReference>
<evidence type="ECO:0000313" key="6">
    <source>
        <dbReference type="Proteomes" id="UP001295444"/>
    </source>
</evidence>
<feature type="compositionally biased region" description="Basic and acidic residues" evidence="2">
    <location>
        <begin position="251"/>
        <end position="264"/>
    </location>
</feature>
<dbReference type="InterPro" id="IPR004088">
    <property type="entry name" value="KH_dom_type_1"/>
</dbReference>
<dbReference type="GO" id="GO:0043186">
    <property type="term" value="C:P granule"/>
    <property type="evidence" value="ECO:0007669"/>
    <property type="project" value="TreeGrafter"/>
</dbReference>
<dbReference type="GO" id="GO:0007283">
    <property type="term" value="P:spermatogenesis"/>
    <property type="evidence" value="ECO:0007669"/>
    <property type="project" value="TreeGrafter"/>
</dbReference>
<keyword evidence="1" id="KW-0694">RNA-binding</keyword>
<dbReference type="GO" id="GO:0034587">
    <property type="term" value="P:piRNA processing"/>
    <property type="evidence" value="ECO:0007669"/>
    <property type="project" value="TreeGrafter"/>
</dbReference>
<dbReference type="PROSITE" id="PS50084">
    <property type="entry name" value="KH_TYPE_1"/>
    <property type="match status" value="2"/>
</dbReference>
<evidence type="ECO:0000256" key="2">
    <source>
        <dbReference type="SAM" id="MobiDB-lite"/>
    </source>
</evidence>
<dbReference type="SUPFAM" id="SSF63748">
    <property type="entry name" value="Tudor/PWWP/MBT"/>
    <property type="match status" value="1"/>
</dbReference>
<dbReference type="Gene3D" id="2.30.30.140">
    <property type="match status" value="1"/>
</dbReference>
<evidence type="ECO:0000313" key="5">
    <source>
        <dbReference type="EMBL" id="CAH2327433.1"/>
    </source>
</evidence>
<evidence type="ECO:0000259" key="4">
    <source>
        <dbReference type="PROSITE" id="PS50304"/>
    </source>
</evidence>
<reference evidence="5" key="1">
    <citation type="submission" date="2022-03" db="EMBL/GenBank/DDBJ databases">
        <authorList>
            <person name="Alioto T."/>
            <person name="Alioto T."/>
            <person name="Gomez Garrido J."/>
        </authorList>
    </citation>
    <scope>NUCLEOTIDE SEQUENCE</scope>
</reference>
<feature type="transmembrane region" description="Helical" evidence="3">
    <location>
        <begin position="15"/>
        <end position="33"/>
    </location>
</feature>
<dbReference type="Pfam" id="PF00567">
    <property type="entry name" value="TUDOR"/>
    <property type="match status" value="1"/>
</dbReference>
<dbReference type="InterPro" id="IPR036612">
    <property type="entry name" value="KH_dom_type_1_sf"/>
</dbReference>
<dbReference type="InterPro" id="IPR047380">
    <property type="entry name" value="TDRD2-like_tudor"/>
</dbReference>
<organism evidence="5 6">
    <name type="scientific">Pelobates cultripes</name>
    <name type="common">Western spadefoot toad</name>
    <dbReference type="NCBI Taxonomy" id="61616"/>
    <lineage>
        <taxon>Eukaryota</taxon>
        <taxon>Metazoa</taxon>
        <taxon>Chordata</taxon>
        <taxon>Craniata</taxon>
        <taxon>Vertebrata</taxon>
        <taxon>Euteleostomi</taxon>
        <taxon>Amphibia</taxon>
        <taxon>Batrachia</taxon>
        <taxon>Anura</taxon>
        <taxon>Pelobatoidea</taxon>
        <taxon>Pelobatidae</taxon>
        <taxon>Pelobates</taxon>
    </lineage>
</organism>
<protein>
    <submittedName>
        <fullName evidence="5">Tudor and KH domain-containing</fullName>
    </submittedName>
</protein>
<keyword evidence="3" id="KW-1133">Transmembrane helix</keyword>
<dbReference type="EMBL" id="OW240924">
    <property type="protein sequence ID" value="CAH2327433.1"/>
    <property type="molecule type" value="Genomic_DNA"/>
</dbReference>
<dbReference type="PANTHER" id="PTHR22948:SF18">
    <property type="entry name" value="TUDOR AND KH DOMAIN-CONTAINING PROTEIN"/>
    <property type="match status" value="1"/>
</dbReference>
<dbReference type="SMART" id="SM00322">
    <property type="entry name" value="KH"/>
    <property type="match status" value="2"/>
</dbReference>
<dbReference type="Gene3D" id="2.40.50.90">
    <property type="match status" value="1"/>
</dbReference>
<keyword evidence="3" id="KW-0812">Transmembrane</keyword>
<dbReference type="InterPro" id="IPR002999">
    <property type="entry name" value="Tudor"/>
</dbReference>
<accession>A0AAD1WY56</accession>
<evidence type="ECO:0000256" key="1">
    <source>
        <dbReference type="PROSITE-ProRule" id="PRU00117"/>
    </source>
</evidence>
<keyword evidence="3" id="KW-0472">Membrane</keyword>
<dbReference type="PROSITE" id="PS50304">
    <property type="entry name" value="TUDOR"/>
    <property type="match status" value="1"/>
</dbReference>
<dbReference type="InterPro" id="IPR035437">
    <property type="entry name" value="SNase_OB-fold_sf"/>
</dbReference>
<evidence type="ECO:0000256" key="3">
    <source>
        <dbReference type="SAM" id="Phobius"/>
    </source>
</evidence>
<dbReference type="GO" id="GO:0003723">
    <property type="term" value="F:RNA binding"/>
    <property type="evidence" value="ECO:0007669"/>
    <property type="project" value="UniProtKB-UniRule"/>
</dbReference>
<dbReference type="SMART" id="SM00333">
    <property type="entry name" value="TUDOR"/>
    <property type="match status" value="1"/>
</dbReference>
<dbReference type="CDD" id="cd20412">
    <property type="entry name" value="Tudor_TDRD2"/>
    <property type="match status" value="1"/>
</dbReference>
<feature type="region of interest" description="Disordered" evidence="2">
    <location>
        <begin position="251"/>
        <end position="273"/>
    </location>
</feature>
<dbReference type="FunFam" id="2.30.30.140:FF:000018">
    <property type="entry name" value="Serine/threonine-protein kinase 31"/>
    <property type="match status" value="1"/>
</dbReference>
<dbReference type="GO" id="GO:0030719">
    <property type="term" value="P:P granule organization"/>
    <property type="evidence" value="ECO:0007669"/>
    <property type="project" value="TreeGrafter"/>
</dbReference>
<sequence>MSATTWNYFTTRQKVVLTIGLSASAAVLYVYYIKYRNRKAISDLLLSVPKTPCPSEGKDLECHMNISPDVLKLIVGREGNIMKRLQKQTDAHITVSHEPDYKGEYEMTITGSCTQVHQAQEAVHRIMQECAVLRLELLLPARCLCRIIGQGGDKIRSISRSSGAKIWCEPKLEDSDLIQTRKITITGTKEQVEAAKLLIQKILEEEESLQKTAAKSSAFRCHRKEIIAVKKKDGQKPTEDQIVEPDEQRAIEGKLDNETRKDGSYDESPCSSEVTDTTYSVSKFEVPSPDFNFRVDEYVDLYVSATENPQHFWIQILGSRSSQLDKLTSEMSEHYQNQQRSIAEIQVGDIVAATFYNDKFWYRAEVQGFLDNGNVDLYYVDYGDSWTTSVENLFPLRSDFLSLPFQAIECSLTGITPVDGKWTEMSLDVFDELTHCAKWKPLCAKICSFPSPGVSRCFHIRLYDTSMEPILDIGHELINQGFAIEQKESSLQGDEEENLVSRLLDEVTSLSIDPQSFSFSSRLDEQRLSSGEYDLIKSNLWVYLECLMCSFYLHYFLKKSI</sequence>